<protein>
    <recommendedName>
        <fullName evidence="2">Diheme cytochrome c</fullName>
    </recommendedName>
</protein>
<proteinExistence type="predicted"/>
<dbReference type="InterPro" id="IPR018588">
    <property type="entry name" value="Dihaem_cytochrome-c"/>
</dbReference>
<reference evidence="1" key="1">
    <citation type="submission" date="2018-06" db="EMBL/GenBank/DDBJ databases">
        <authorList>
            <person name="Zhirakovskaya E."/>
        </authorList>
    </citation>
    <scope>NUCLEOTIDE SEQUENCE</scope>
</reference>
<sequence length="171" mass="19105">MEIKLLNNVVLGGLLLAGSMIANASPGVEPVKNESYAEECSTCHFSYQPGLLPERSWRKIMAGLEDHFGENSELDEPDRLKIEAYLTSNAGDHSNYKRSKKLMRSIPDSDTPLRITMIPYLKKEHREIPEGALKHDKIRSISNCDACHTTAEKGSFGERGINIPGYGKWDD</sequence>
<name>A0A3B0ZZE2_9ZZZZ</name>
<evidence type="ECO:0008006" key="2">
    <source>
        <dbReference type="Google" id="ProtNLM"/>
    </source>
</evidence>
<gene>
    <name evidence="1" type="ORF">MNBD_GAMMA17-1088</name>
</gene>
<organism evidence="1">
    <name type="scientific">hydrothermal vent metagenome</name>
    <dbReference type="NCBI Taxonomy" id="652676"/>
    <lineage>
        <taxon>unclassified sequences</taxon>
        <taxon>metagenomes</taxon>
        <taxon>ecological metagenomes</taxon>
    </lineage>
</organism>
<accession>A0A3B0ZZE2</accession>
<dbReference type="Pfam" id="PF09626">
    <property type="entry name" value="DHC"/>
    <property type="match status" value="1"/>
</dbReference>
<dbReference type="AlphaFoldDB" id="A0A3B0ZZE2"/>
<dbReference type="EMBL" id="UOFQ01000033">
    <property type="protein sequence ID" value="VAW85956.1"/>
    <property type="molecule type" value="Genomic_DNA"/>
</dbReference>
<evidence type="ECO:0000313" key="1">
    <source>
        <dbReference type="EMBL" id="VAW85956.1"/>
    </source>
</evidence>